<dbReference type="Gene3D" id="3.30.420.10">
    <property type="entry name" value="Ribonuclease H-like superfamily/Ribonuclease H"/>
    <property type="match status" value="1"/>
</dbReference>
<dbReference type="GO" id="GO:0042575">
    <property type="term" value="C:DNA polymerase complex"/>
    <property type="evidence" value="ECO:0007669"/>
    <property type="project" value="UniProtKB-ARBA"/>
</dbReference>
<name>A0A922HZV5_DERFA</name>
<dbReference type="InterPro" id="IPR012337">
    <property type="entry name" value="RNaseH-like_sf"/>
</dbReference>
<dbReference type="PANTHER" id="PTHR47331:SF5">
    <property type="entry name" value="RIBONUCLEASE H"/>
    <property type="match status" value="1"/>
</dbReference>
<dbReference type="InterPro" id="IPR001584">
    <property type="entry name" value="Integrase_cat-core"/>
</dbReference>
<sequence>MAKGQQKKTTETASNKTDHSNGNTSNDDTIVDDEYMNTNSRVNAMTMKIDMWLLKVFKLRKPIDLCGVEVLYIEFNELAAELINEESPDKAALAQLFSYQSKVDQMFSYAKAVEKLQSAVLTMEEEMSFSPNWKDLEEACELIKHTERKFPFSDVHHNNWLEKLYEWKEKIEQQSVSSNRSQGSINSYTTAQRGDEFRVKIEKKKLAKFNGDPIDYYKFRHDILHYIIKNPQIQGRLNKLTEIQDLLPNHHRYLLNRVIRNEAGIEDALKKLDDFYASEHQIIPALKNKIKLLPHLSQRATVKDWTTWLETVVIIRDTLAASNLLHEDYNMTTYILYKVDDVYQQQIDGDHKIKLAQLEEFLERGAARKAAISGRLDENPWTTADKPRSMIRRPINNVMMTTNNKCFFQDGDHKTDECKLSGDARRQFLFTNRLCFGCGESGHNGRECPKILKCNHCQRRHASQFCFRHNQPSVLTPTMPTSSNANNEASESSSQPTLLIPAGRSLHKTLTTTINGRKIRVVFDDGAGTSFISSKVAHEWNLVASRAEPIFMDTLSNAKPTATGHQMVHIEMPTWGGQHENLGFRLNDKLDQLQFHCIPIDVQKQLRQQGIDFQDEQRPVDMLIGLDNINKIQLPDERRVMHDVIAKRTTMGWVVFGVTNRTNVLLSYDQSLSVEPALDVDIEDEDKEAMEKFLENYCTGDSVKYDQQEKRYSVKLPFIPNVKVQPNFDAAKKQLWSMVKHMTNERRTGYQELIDDLVQNKIVEQVAINPDDGYHMPHFVVTRNDKNTTKMRIVFNASNGTQPLNKAIFKGVTAWYIIRSLLFFRLQTMAVISDIKSAFHNIAIQPEHKKFVKFLWIDNDENTVCYQFNRLPFGLSSSPFILYAVVMHHLKQYRSKYPQTVNAIINGLYVDDLIFSANNQREVEQIKCDSQMIFAEASMMLRKWRSSDKALNDRWGDGLAETKVLGVEWTEDDQMRVLIPEFTDGGNITKRALLKYHASIYDPFGFVLATTLKLKMMIHESWKLGYEWDDPLSPDLQKKARKIIHEIKELDQFSFPRRIFDKSVEEFDLMVFVDASQHAIGIASYLTNGQQLTLIYAKSKLIKPRKIVSAELLALSAGANTAKTLGDLVNARHIILFSDSMDNVKRLEEDMNKYPYPVAVHLFNIKSKISDIRHIRGEINPADAFTRGVTVDELKKLHRLNYHDIIELQDVVVGVGLTVNGSSEKYDISKFDLDSKRPYNQWIELVQQQSDDWKKSIDETMNELTILIKINQRRFLDDHFDKHIPTFCDDQGLVRCLTRLENSDLSYDEKYPIALPTCEFTLALMERTHENDEHGSVNYTLANFRMKYFTPRARQQFIKIKNRCSKCRQLRAKPLQVSLGNPPSTRLDRSHPFEHIGVDIFELKTDPKTIGMIFTCCVTRAVHFEVLENMTAECVCDAFQIFAALRRVPSTVYSDNGTNFKRLGNMFNEAYTVLKDNFQWRFNTPAAPFRGGFFESLIKSMKKGFYSIMWKKDIKPTMVRLVLYRIQSLMNARPLIHDNSTIVTPNHLMYGASSNGSLAPPRRGVQPSCLLKYWRGTQRLVDGAWKTYRDIYLKSLRNYHQNIKHYQYVQVGDEVLLVDKGLPVSLWTTGNIVETIPDARGVIRTYRVKAGDRIFERPAQRLAPLEAAFERREDM</sequence>
<feature type="compositionally biased region" description="Polar residues" evidence="2">
    <location>
        <begin position="11"/>
        <end position="28"/>
    </location>
</feature>
<dbReference type="Gene3D" id="3.30.70.270">
    <property type="match status" value="1"/>
</dbReference>
<evidence type="ECO:0000256" key="1">
    <source>
        <dbReference type="PROSITE-ProRule" id="PRU00047"/>
    </source>
</evidence>
<dbReference type="InterPro" id="IPR001878">
    <property type="entry name" value="Znf_CCHC"/>
</dbReference>
<feature type="region of interest" description="Disordered" evidence="2">
    <location>
        <begin position="477"/>
        <end position="497"/>
    </location>
</feature>
<reference evidence="6" key="1">
    <citation type="submission" date="2013-05" db="EMBL/GenBank/DDBJ databases">
        <authorList>
            <person name="Yim A.K.Y."/>
            <person name="Chan T.F."/>
            <person name="Ji K.M."/>
            <person name="Liu X.Y."/>
            <person name="Zhou J.W."/>
            <person name="Li R.Q."/>
            <person name="Yang K.Y."/>
            <person name="Li J."/>
            <person name="Li M."/>
            <person name="Law P.T.W."/>
            <person name="Wu Y.L."/>
            <person name="Cai Z.L."/>
            <person name="Qin H."/>
            <person name="Bao Y."/>
            <person name="Leung R.K.K."/>
            <person name="Ng P.K.S."/>
            <person name="Zou J."/>
            <person name="Zhong X.J."/>
            <person name="Ran P.X."/>
            <person name="Zhong N.S."/>
            <person name="Liu Z.G."/>
            <person name="Tsui S.K.W."/>
        </authorList>
    </citation>
    <scope>NUCLEOTIDE SEQUENCE</scope>
    <source>
        <strain evidence="6">Derf</strain>
        <tissue evidence="6">Whole organism</tissue>
    </source>
</reference>
<dbReference type="GO" id="GO:0008270">
    <property type="term" value="F:zinc ion binding"/>
    <property type="evidence" value="ECO:0007669"/>
    <property type="project" value="UniProtKB-KW"/>
</dbReference>
<evidence type="ECO:0000256" key="2">
    <source>
        <dbReference type="SAM" id="MobiDB-lite"/>
    </source>
</evidence>
<evidence type="ECO:0000259" key="5">
    <source>
        <dbReference type="PROSITE" id="PS50994"/>
    </source>
</evidence>
<dbReference type="EMBL" id="ASGP02000003">
    <property type="protein sequence ID" value="KAH9516949.1"/>
    <property type="molecule type" value="Genomic_DNA"/>
</dbReference>
<keyword evidence="1" id="KW-0479">Metal-binding</keyword>
<dbReference type="GO" id="GO:0071897">
    <property type="term" value="P:DNA biosynthetic process"/>
    <property type="evidence" value="ECO:0007669"/>
    <property type="project" value="UniProtKB-ARBA"/>
</dbReference>
<feature type="region of interest" description="Disordered" evidence="2">
    <location>
        <begin position="1"/>
        <end position="32"/>
    </location>
</feature>
<evidence type="ECO:0000259" key="3">
    <source>
        <dbReference type="PROSITE" id="PS50158"/>
    </source>
</evidence>
<dbReference type="InterPro" id="IPR021109">
    <property type="entry name" value="Peptidase_aspartic_dom_sf"/>
</dbReference>
<keyword evidence="1" id="KW-0863">Zinc-finger</keyword>
<dbReference type="Pfam" id="PF00078">
    <property type="entry name" value="RVT_1"/>
    <property type="match status" value="1"/>
</dbReference>
<keyword evidence="1" id="KW-0862">Zinc</keyword>
<protein>
    <submittedName>
        <fullName evidence="6">Uncharacterized protein</fullName>
    </submittedName>
</protein>
<organism evidence="6 7">
    <name type="scientific">Dermatophagoides farinae</name>
    <name type="common">American house dust mite</name>
    <dbReference type="NCBI Taxonomy" id="6954"/>
    <lineage>
        <taxon>Eukaryota</taxon>
        <taxon>Metazoa</taxon>
        <taxon>Ecdysozoa</taxon>
        <taxon>Arthropoda</taxon>
        <taxon>Chelicerata</taxon>
        <taxon>Arachnida</taxon>
        <taxon>Acari</taxon>
        <taxon>Acariformes</taxon>
        <taxon>Sarcoptiformes</taxon>
        <taxon>Astigmata</taxon>
        <taxon>Psoroptidia</taxon>
        <taxon>Analgoidea</taxon>
        <taxon>Pyroglyphidae</taxon>
        <taxon>Dermatophagoidinae</taxon>
        <taxon>Dermatophagoides</taxon>
    </lineage>
</organism>
<dbReference type="Pfam" id="PF05380">
    <property type="entry name" value="Peptidase_A17"/>
    <property type="match status" value="1"/>
</dbReference>
<gene>
    <name evidence="6" type="ORF">DERF_007654</name>
</gene>
<dbReference type="Gene3D" id="3.10.10.10">
    <property type="entry name" value="HIV Type 1 Reverse Transcriptase, subunit A, domain 1"/>
    <property type="match status" value="1"/>
</dbReference>
<dbReference type="PROSITE" id="PS50158">
    <property type="entry name" value="ZF_CCHC"/>
    <property type="match status" value="1"/>
</dbReference>
<reference evidence="6" key="2">
    <citation type="journal article" date="2022" name="Res Sq">
        <title>Comparative Genomics Reveals Insights into the Divergent Evolution of Astigmatic Mites and Household Pest Adaptations.</title>
        <authorList>
            <person name="Xiong Q."/>
            <person name="Wan A.T.-Y."/>
            <person name="Liu X.-Y."/>
            <person name="Fung C.S.-H."/>
            <person name="Xiao X."/>
            <person name="Malainual N."/>
            <person name="Hou J."/>
            <person name="Wang L."/>
            <person name="Wang M."/>
            <person name="Yang K."/>
            <person name="Cui Y."/>
            <person name="Leung E."/>
            <person name="Nong W."/>
            <person name="Shin S.-K."/>
            <person name="Au S."/>
            <person name="Jeong K.Y."/>
            <person name="Chew F.T."/>
            <person name="Hui J."/>
            <person name="Leung T.F."/>
            <person name="Tungtrongchitr A."/>
            <person name="Zhong N."/>
            <person name="Liu Z."/>
            <person name="Tsui S."/>
        </authorList>
    </citation>
    <scope>NUCLEOTIDE SEQUENCE</scope>
    <source>
        <strain evidence="6">Derf</strain>
        <tissue evidence="6">Whole organism</tissue>
    </source>
</reference>
<dbReference type="InterPro" id="IPR043502">
    <property type="entry name" value="DNA/RNA_pol_sf"/>
</dbReference>
<dbReference type="Pfam" id="PF18701">
    <property type="entry name" value="DUF5641"/>
    <property type="match status" value="1"/>
</dbReference>
<dbReference type="PROSITE" id="PS50878">
    <property type="entry name" value="RT_POL"/>
    <property type="match status" value="1"/>
</dbReference>
<accession>A0A922HZV5</accession>
<dbReference type="InterPro" id="IPR008042">
    <property type="entry name" value="Retrotrans_Pao"/>
</dbReference>
<evidence type="ECO:0000313" key="7">
    <source>
        <dbReference type="Proteomes" id="UP000790347"/>
    </source>
</evidence>
<proteinExistence type="predicted"/>
<comment type="caution">
    <text evidence="6">The sequence shown here is derived from an EMBL/GenBank/DDBJ whole genome shotgun (WGS) entry which is preliminary data.</text>
</comment>
<evidence type="ECO:0000313" key="6">
    <source>
        <dbReference type="EMBL" id="KAH9516949.1"/>
    </source>
</evidence>
<feature type="compositionally biased region" description="Low complexity" evidence="2">
    <location>
        <begin position="482"/>
        <end position="494"/>
    </location>
</feature>
<feature type="domain" description="Integrase catalytic" evidence="5">
    <location>
        <begin position="1388"/>
        <end position="1553"/>
    </location>
</feature>
<dbReference type="GO" id="GO:0003676">
    <property type="term" value="F:nucleic acid binding"/>
    <property type="evidence" value="ECO:0007669"/>
    <property type="project" value="InterPro"/>
</dbReference>
<dbReference type="PANTHER" id="PTHR47331">
    <property type="entry name" value="PHD-TYPE DOMAIN-CONTAINING PROTEIN"/>
    <property type="match status" value="1"/>
</dbReference>
<dbReference type="InterPro" id="IPR040676">
    <property type="entry name" value="DUF5641"/>
</dbReference>
<dbReference type="SUPFAM" id="SSF53098">
    <property type="entry name" value="Ribonuclease H-like"/>
    <property type="match status" value="1"/>
</dbReference>
<dbReference type="SUPFAM" id="SSF56672">
    <property type="entry name" value="DNA/RNA polymerases"/>
    <property type="match status" value="1"/>
</dbReference>
<dbReference type="Gene3D" id="2.40.70.10">
    <property type="entry name" value="Acid Proteases"/>
    <property type="match status" value="1"/>
</dbReference>
<dbReference type="GO" id="GO:0015074">
    <property type="term" value="P:DNA integration"/>
    <property type="evidence" value="ECO:0007669"/>
    <property type="project" value="InterPro"/>
</dbReference>
<dbReference type="InterPro" id="IPR043128">
    <property type="entry name" value="Rev_trsase/Diguanyl_cyclase"/>
</dbReference>
<keyword evidence="7" id="KW-1185">Reference proteome</keyword>
<dbReference type="Proteomes" id="UP000790347">
    <property type="component" value="Unassembled WGS sequence"/>
</dbReference>
<evidence type="ECO:0000259" key="4">
    <source>
        <dbReference type="PROSITE" id="PS50878"/>
    </source>
</evidence>
<feature type="domain" description="CCHC-type" evidence="3">
    <location>
        <begin position="435"/>
        <end position="450"/>
    </location>
</feature>
<dbReference type="InterPro" id="IPR036397">
    <property type="entry name" value="RNaseH_sf"/>
</dbReference>
<feature type="domain" description="Reverse transcriptase" evidence="4">
    <location>
        <begin position="762"/>
        <end position="1008"/>
    </location>
</feature>
<dbReference type="PROSITE" id="PS50994">
    <property type="entry name" value="INTEGRASE"/>
    <property type="match status" value="1"/>
</dbReference>
<dbReference type="InterPro" id="IPR000477">
    <property type="entry name" value="RT_dom"/>
</dbReference>